<keyword evidence="2" id="KW-1185">Reference proteome</keyword>
<evidence type="ECO:0000313" key="3">
    <source>
        <dbReference type="RefSeq" id="XP_014668371.1"/>
    </source>
</evidence>
<accession>A0ABM1E850</accession>
<organism evidence="2 3">
    <name type="scientific">Priapulus caudatus</name>
    <name type="common">Priapulid worm</name>
    <dbReference type="NCBI Taxonomy" id="37621"/>
    <lineage>
        <taxon>Eukaryota</taxon>
        <taxon>Metazoa</taxon>
        <taxon>Ecdysozoa</taxon>
        <taxon>Scalidophora</taxon>
        <taxon>Priapulida</taxon>
        <taxon>Priapulimorpha</taxon>
        <taxon>Priapulimorphida</taxon>
        <taxon>Priapulidae</taxon>
        <taxon>Priapulus</taxon>
    </lineage>
</organism>
<protein>
    <submittedName>
        <fullName evidence="3">Dipeptidyl peptidase 1-like</fullName>
    </submittedName>
</protein>
<evidence type="ECO:0000313" key="2">
    <source>
        <dbReference type="Proteomes" id="UP000695022"/>
    </source>
</evidence>
<gene>
    <name evidence="3" type="primary">LOC106809710</name>
</gene>
<feature type="domain" description="Peptidase C1A papain C-terminal" evidence="1">
    <location>
        <begin position="2"/>
        <end position="76"/>
    </location>
</feature>
<reference evidence="3" key="1">
    <citation type="submission" date="2025-08" db="UniProtKB">
        <authorList>
            <consortium name="RefSeq"/>
        </authorList>
    </citation>
    <scope>IDENTIFICATION</scope>
</reference>
<name>A0ABM1E850_PRICU</name>
<dbReference type="Proteomes" id="UP000695022">
    <property type="component" value="Unplaced"/>
</dbReference>
<dbReference type="Pfam" id="PF00112">
    <property type="entry name" value="Peptidase_C1"/>
    <property type="match status" value="1"/>
</dbReference>
<dbReference type="Gene3D" id="3.90.70.10">
    <property type="entry name" value="Cysteine proteinases"/>
    <property type="match status" value="1"/>
</dbReference>
<dbReference type="SUPFAM" id="SSF54001">
    <property type="entry name" value="Cysteine proteinases"/>
    <property type="match status" value="1"/>
</dbReference>
<dbReference type="InterPro" id="IPR038765">
    <property type="entry name" value="Papain-like_cys_pep_sf"/>
</dbReference>
<sequence>MIEARLRVTTNNSQQVELSPQDVVECSAYSQGCEGGFPYLVAGKYSEDFGMVEEKCNPYAGKDEQCRTDPGCYRHYATRYEYVGGFYGAPYVINKEPV</sequence>
<dbReference type="RefSeq" id="XP_014668371.1">
    <property type="nucleotide sequence ID" value="XM_014812885.1"/>
</dbReference>
<dbReference type="GeneID" id="106809710"/>
<evidence type="ECO:0000259" key="1">
    <source>
        <dbReference type="Pfam" id="PF00112"/>
    </source>
</evidence>
<dbReference type="InterPro" id="IPR000668">
    <property type="entry name" value="Peptidase_C1A_C"/>
</dbReference>
<proteinExistence type="predicted"/>